<reference evidence="3" key="1">
    <citation type="submission" date="2016-10" db="EMBL/GenBank/DDBJ databases">
        <authorList>
            <person name="Varghese N."/>
            <person name="Submissions S."/>
        </authorList>
    </citation>
    <scope>NUCLEOTIDE SEQUENCE [LARGE SCALE GENOMIC DNA]</scope>
    <source>
        <strain evidence="3">DSM 8987</strain>
    </source>
</reference>
<sequence>MDIQLDCLPCFVQQTLSVLRRVEASEEDKERILRQVLAELSRIDLAQPPPALAQRIHADIRRLCGITDPFAEAKRHDQQLALRLLPQLQQQVEQAAEPLRAAVQLAIAGNSLDHGVYHNLTPEKALAQLQQALNLEIVGDLAHFAAELARARRILFLGDNAGEVVLDTLLLRLLPRERLTYVVRGGPILNDAGLAEAHEAGIADLVAELIDNGDDAPGTLLPRCRPQLRQRFAEADLIIAKGQGNYETLNEQAGNIFFLLRAKCPVVAQLIGCPVGTALLHHRPLPQRP</sequence>
<dbReference type="InterPro" id="IPR014444">
    <property type="entry name" value="PH1575-like"/>
</dbReference>
<dbReference type="Gene3D" id="3.40.50.10880">
    <property type="entry name" value="Uncharacterised protein PF01937, DUF89, domain 3"/>
    <property type="match status" value="1"/>
</dbReference>
<dbReference type="InterPro" id="IPR036075">
    <property type="entry name" value="ARMT-1-like_metal-bd_sf"/>
</dbReference>
<dbReference type="STRING" id="57664.SAMN05661003_12230"/>
<dbReference type="Proteomes" id="UP000243205">
    <property type="component" value="Unassembled WGS sequence"/>
</dbReference>
<feature type="domain" description="Damage-control phosphatase ARMT1-like metal-binding" evidence="1">
    <location>
        <begin position="5"/>
        <end position="278"/>
    </location>
</feature>
<dbReference type="AlphaFoldDB" id="A0A1G7EQ32"/>
<dbReference type="InterPro" id="IPR002791">
    <property type="entry name" value="ARMT1-like_metal-bd"/>
</dbReference>
<dbReference type="Pfam" id="PF01937">
    <property type="entry name" value="ARMT1-like_dom"/>
    <property type="match status" value="1"/>
</dbReference>
<name>A0A1G7EQ32_9BACT</name>
<accession>A0A1G7EQ32</accession>
<protein>
    <recommendedName>
        <fullName evidence="1">Damage-control phosphatase ARMT1-like metal-binding domain-containing protein</fullName>
    </recommendedName>
</protein>
<dbReference type="EMBL" id="FNAQ01000022">
    <property type="protein sequence ID" value="SDE65788.1"/>
    <property type="molecule type" value="Genomic_DNA"/>
</dbReference>
<keyword evidence="3" id="KW-1185">Reference proteome</keyword>
<gene>
    <name evidence="2" type="ORF">SAMN05661003_12230</name>
</gene>
<evidence type="ECO:0000259" key="1">
    <source>
        <dbReference type="Pfam" id="PF01937"/>
    </source>
</evidence>
<evidence type="ECO:0000313" key="2">
    <source>
        <dbReference type="EMBL" id="SDE65788.1"/>
    </source>
</evidence>
<dbReference type="Gene3D" id="1.10.285.20">
    <property type="entry name" value="Uncharacterised protein PF01937, DUF89, domain 2"/>
    <property type="match status" value="1"/>
</dbReference>
<organism evidence="2 3">
    <name type="scientific">Desulfuromonas thiophila</name>
    <dbReference type="NCBI Taxonomy" id="57664"/>
    <lineage>
        <taxon>Bacteria</taxon>
        <taxon>Pseudomonadati</taxon>
        <taxon>Thermodesulfobacteriota</taxon>
        <taxon>Desulfuromonadia</taxon>
        <taxon>Desulfuromonadales</taxon>
        <taxon>Desulfuromonadaceae</taxon>
        <taxon>Desulfuromonas</taxon>
    </lineage>
</organism>
<evidence type="ECO:0000313" key="3">
    <source>
        <dbReference type="Proteomes" id="UP000243205"/>
    </source>
</evidence>
<dbReference type="RefSeq" id="WP_092080511.1">
    <property type="nucleotide sequence ID" value="NZ_FNAQ01000022.1"/>
</dbReference>
<proteinExistence type="predicted"/>
<dbReference type="PIRSF" id="PIRSF006593">
    <property type="entry name" value="UCP006593"/>
    <property type="match status" value="1"/>
</dbReference>
<dbReference type="OrthoDB" id="9796465at2"/>
<dbReference type="SUPFAM" id="SSF111321">
    <property type="entry name" value="AF1104-like"/>
    <property type="match status" value="1"/>
</dbReference>